<dbReference type="AlphaFoldDB" id="A0A8H6EGW8"/>
<keyword evidence="2" id="KW-1185">Reference proteome</keyword>
<dbReference type="GeneID" id="59262016"/>
<sequence>ITSIPFTIRKEIARQSFDSAAFIFCTRSNNSQEYSDSAGTTAEYHTAPEDRAIKFRRLQLPTSSIANPISAVEMIHEISVSPVFVHQFITGFTFVILFRTTHFDANHKRKTARSRNKNVLSHQRLDSLTNDTCISIHPADCVKTGETIVEEFVLYKIIGKAAETVATNTDAPYVGTAAITTDLAARLAMAMADYDIQVHKYDDRK</sequence>
<gene>
    <name evidence="1" type="ORF">Bfra_007957</name>
</gene>
<evidence type="ECO:0000313" key="1">
    <source>
        <dbReference type="EMBL" id="KAF5871440.1"/>
    </source>
</evidence>
<dbReference type="Proteomes" id="UP000531561">
    <property type="component" value="Unassembled WGS sequence"/>
</dbReference>
<evidence type="ECO:0000313" key="2">
    <source>
        <dbReference type="Proteomes" id="UP000531561"/>
    </source>
</evidence>
<reference evidence="1 2" key="1">
    <citation type="journal article" date="2020" name="Phytopathology">
        <title>A high-quality genome resource of Botrytis fragariae, a new and rapidly spreading fungal pathogen causing strawberry gray mold in the U.S.A.</title>
        <authorList>
            <person name="Wu Y."/>
            <person name="Saski C.A."/>
            <person name="Schnabel G."/>
            <person name="Xiao S."/>
            <person name="Hu M."/>
        </authorList>
    </citation>
    <scope>NUCLEOTIDE SEQUENCE [LARGE SCALE GENOMIC DNA]</scope>
    <source>
        <strain evidence="1 2">BVB16</strain>
    </source>
</reference>
<comment type="caution">
    <text evidence="1">The sequence shown here is derived from an EMBL/GenBank/DDBJ whole genome shotgun (WGS) entry which is preliminary data.</text>
</comment>
<organism evidence="1 2">
    <name type="scientific">Botrytis fragariae</name>
    <dbReference type="NCBI Taxonomy" id="1964551"/>
    <lineage>
        <taxon>Eukaryota</taxon>
        <taxon>Fungi</taxon>
        <taxon>Dikarya</taxon>
        <taxon>Ascomycota</taxon>
        <taxon>Pezizomycotina</taxon>
        <taxon>Leotiomycetes</taxon>
        <taxon>Helotiales</taxon>
        <taxon>Sclerotiniaceae</taxon>
        <taxon>Botrytis</taxon>
    </lineage>
</organism>
<dbReference type="RefSeq" id="XP_037190387.1">
    <property type="nucleotide sequence ID" value="XM_037338324.1"/>
</dbReference>
<feature type="non-terminal residue" evidence="1">
    <location>
        <position position="1"/>
    </location>
</feature>
<name>A0A8H6EGW8_9HELO</name>
<protein>
    <submittedName>
        <fullName evidence="1">Uncharacterized protein</fullName>
    </submittedName>
</protein>
<accession>A0A8H6EGW8</accession>
<proteinExistence type="predicted"/>
<dbReference type="EMBL" id="JABFCT010000012">
    <property type="protein sequence ID" value="KAF5871440.1"/>
    <property type="molecule type" value="Genomic_DNA"/>
</dbReference>